<organism evidence="1 2">
    <name type="scientific">Protopolystoma xenopodis</name>
    <dbReference type="NCBI Taxonomy" id="117903"/>
    <lineage>
        <taxon>Eukaryota</taxon>
        <taxon>Metazoa</taxon>
        <taxon>Spiralia</taxon>
        <taxon>Lophotrochozoa</taxon>
        <taxon>Platyhelminthes</taxon>
        <taxon>Monogenea</taxon>
        <taxon>Polyopisthocotylea</taxon>
        <taxon>Polystomatidea</taxon>
        <taxon>Polystomatidae</taxon>
        <taxon>Protopolystoma</taxon>
    </lineage>
</organism>
<accession>A0A3S5A5M9</accession>
<dbReference type="AlphaFoldDB" id="A0A3S5A5M9"/>
<dbReference type="InterPro" id="IPR036872">
    <property type="entry name" value="CH_dom_sf"/>
</dbReference>
<sequence>MSFCVVLRTARLTDDADYDAGETSRSVHGPTLEMIMHTMDSGLGLQSRHNQVSLALTAELALWIFRSALYPLGFLNSKYDVDSEREAINWVSQVTGTQIPLGRENVHRALKNGQILVKLIDIIYERTPTLPPRALSSKRLIRPNTMTAPFKQVSSSFIQFGMHLIITHCLLLIL</sequence>
<dbReference type="EMBL" id="CAAALY010002301">
    <property type="protein sequence ID" value="VEL07696.1"/>
    <property type="molecule type" value="Genomic_DNA"/>
</dbReference>
<evidence type="ECO:0000313" key="1">
    <source>
        <dbReference type="EMBL" id="VEL07696.1"/>
    </source>
</evidence>
<dbReference type="SUPFAM" id="SSF47576">
    <property type="entry name" value="Calponin-homology domain, CH-domain"/>
    <property type="match status" value="1"/>
</dbReference>
<reference evidence="1" key="1">
    <citation type="submission" date="2018-11" db="EMBL/GenBank/DDBJ databases">
        <authorList>
            <consortium name="Pathogen Informatics"/>
        </authorList>
    </citation>
    <scope>NUCLEOTIDE SEQUENCE</scope>
</reference>
<dbReference type="OrthoDB" id="21595at2759"/>
<dbReference type="Gene3D" id="1.10.418.10">
    <property type="entry name" value="Calponin-like domain"/>
    <property type="match status" value="1"/>
</dbReference>
<dbReference type="Proteomes" id="UP000784294">
    <property type="component" value="Unassembled WGS sequence"/>
</dbReference>
<gene>
    <name evidence="1" type="ORF">PXEA_LOCUS1136</name>
</gene>
<protein>
    <recommendedName>
        <fullName evidence="3">Calponin-homology (CH) domain-containing protein</fullName>
    </recommendedName>
</protein>
<keyword evidence="2" id="KW-1185">Reference proteome</keyword>
<evidence type="ECO:0000313" key="2">
    <source>
        <dbReference type="Proteomes" id="UP000784294"/>
    </source>
</evidence>
<name>A0A3S5A5M9_9PLAT</name>
<proteinExistence type="predicted"/>
<comment type="caution">
    <text evidence="1">The sequence shown here is derived from an EMBL/GenBank/DDBJ whole genome shotgun (WGS) entry which is preliminary data.</text>
</comment>
<evidence type="ECO:0008006" key="3">
    <source>
        <dbReference type="Google" id="ProtNLM"/>
    </source>
</evidence>